<dbReference type="GO" id="GO:0001217">
    <property type="term" value="F:DNA-binding transcription repressor activity"/>
    <property type="evidence" value="ECO:0007669"/>
    <property type="project" value="TreeGrafter"/>
</dbReference>
<dbReference type="PANTHER" id="PTHR38097:SF2">
    <property type="entry name" value="DNA-BINDING PROTEIN STPA"/>
    <property type="match status" value="1"/>
</dbReference>
<reference evidence="8 10" key="1">
    <citation type="submission" date="2015-09" db="EMBL/GenBank/DDBJ databases">
        <authorList>
            <consortium name="Swine Surveillance"/>
        </authorList>
    </citation>
    <scope>NUCLEOTIDE SEQUENCE [LARGE SCALE GENOMIC DNA]</scope>
    <source>
        <strain evidence="8 10">5120</strain>
    </source>
</reference>
<evidence type="ECO:0000256" key="4">
    <source>
        <dbReference type="ARBA" id="ARBA00023125"/>
    </source>
</evidence>
<dbReference type="EMBL" id="CYSB01000045">
    <property type="protein sequence ID" value="CUH70082.1"/>
    <property type="molecule type" value="Genomic_DNA"/>
</dbReference>
<comment type="similarity">
    <text evidence="2">Belongs to the histone-like protein H-NS family.</text>
</comment>
<gene>
    <name evidence="7" type="ORF">TL5118_04057</name>
    <name evidence="8" type="ORF">TL5120_00536</name>
</gene>
<dbReference type="RefSeq" id="WP_306345400.1">
    <property type="nucleotide sequence ID" value="NZ_CYSB01000045.1"/>
</dbReference>
<reference evidence="7 9" key="2">
    <citation type="submission" date="2015-09" db="EMBL/GenBank/DDBJ databases">
        <authorList>
            <person name="Rodrigo-Torres L."/>
            <person name="Arahal D.R."/>
        </authorList>
    </citation>
    <scope>NUCLEOTIDE SEQUENCE [LARGE SCALE GENOMIC DNA]</scope>
    <source>
        <strain evidence="7 9">CECT 5118</strain>
    </source>
</reference>
<feature type="region of interest" description="Disordered" evidence="5">
    <location>
        <begin position="52"/>
        <end position="79"/>
    </location>
</feature>
<evidence type="ECO:0000313" key="7">
    <source>
        <dbReference type="EMBL" id="CUH70082.1"/>
    </source>
</evidence>
<dbReference type="GO" id="GO:0032993">
    <property type="term" value="C:protein-DNA complex"/>
    <property type="evidence" value="ECO:0007669"/>
    <property type="project" value="TreeGrafter"/>
</dbReference>
<dbReference type="SMART" id="SM00528">
    <property type="entry name" value="HNS"/>
    <property type="match status" value="1"/>
</dbReference>
<dbReference type="GO" id="GO:0009295">
    <property type="term" value="C:nucleoid"/>
    <property type="evidence" value="ECO:0007669"/>
    <property type="project" value="UniProtKB-SubCell"/>
</dbReference>
<keyword evidence="3" id="KW-0963">Cytoplasm</keyword>
<evidence type="ECO:0000259" key="6">
    <source>
        <dbReference type="SMART" id="SM00528"/>
    </source>
</evidence>
<evidence type="ECO:0000313" key="8">
    <source>
        <dbReference type="EMBL" id="CUH70756.1"/>
    </source>
</evidence>
<feature type="compositionally biased region" description="Basic and acidic residues" evidence="5">
    <location>
        <begin position="64"/>
        <end position="75"/>
    </location>
</feature>
<sequence>MDIDLDELDLDELKSLQKKVTKAIDNFEKRKRDEALEAAKAIASEHGFKLEDLMGDAPSKKSKTKSEPKYAHPENSELTWTGRGRKPAWIIEHLEAGESLDELLIK</sequence>
<dbReference type="EMBL" id="CYSC01000010">
    <property type="protein sequence ID" value="CUH70756.1"/>
    <property type="molecule type" value="Genomic_DNA"/>
</dbReference>
<protein>
    <submittedName>
        <fullName evidence="8">DNA binding protein, nucleoid-associated</fullName>
    </submittedName>
</protein>
<dbReference type="GO" id="GO:0003680">
    <property type="term" value="F:minor groove of adenine-thymine-rich DNA binding"/>
    <property type="evidence" value="ECO:0007669"/>
    <property type="project" value="TreeGrafter"/>
</dbReference>
<dbReference type="GO" id="GO:0000976">
    <property type="term" value="F:transcription cis-regulatory region binding"/>
    <property type="evidence" value="ECO:0007669"/>
    <property type="project" value="TreeGrafter"/>
</dbReference>
<evidence type="ECO:0000256" key="1">
    <source>
        <dbReference type="ARBA" id="ARBA00004453"/>
    </source>
</evidence>
<dbReference type="Proteomes" id="UP000051086">
    <property type="component" value="Unassembled WGS sequence"/>
</dbReference>
<dbReference type="Pfam" id="PF00816">
    <property type="entry name" value="Histone_HNS"/>
    <property type="match status" value="1"/>
</dbReference>
<organism evidence="8 10">
    <name type="scientific">Thalassovita autumnalis</name>
    <dbReference type="NCBI Taxonomy" id="2072972"/>
    <lineage>
        <taxon>Bacteria</taxon>
        <taxon>Pseudomonadati</taxon>
        <taxon>Pseudomonadota</taxon>
        <taxon>Alphaproteobacteria</taxon>
        <taxon>Rhodobacterales</taxon>
        <taxon>Roseobacteraceae</taxon>
        <taxon>Thalassovita</taxon>
    </lineage>
</organism>
<evidence type="ECO:0000256" key="5">
    <source>
        <dbReference type="SAM" id="MobiDB-lite"/>
    </source>
</evidence>
<dbReference type="SUPFAM" id="SSF81273">
    <property type="entry name" value="H-NS histone-like proteins"/>
    <property type="match status" value="1"/>
</dbReference>
<proteinExistence type="inferred from homology"/>
<dbReference type="InterPro" id="IPR027444">
    <property type="entry name" value="H-NS_C_dom"/>
</dbReference>
<dbReference type="AlphaFoldDB" id="A0A0N7LWU6"/>
<dbReference type="GO" id="GO:0005829">
    <property type="term" value="C:cytosol"/>
    <property type="evidence" value="ECO:0007669"/>
    <property type="project" value="TreeGrafter"/>
</dbReference>
<dbReference type="GO" id="GO:0003681">
    <property type="term" value="F:bent DNA binding"/>
    <property type="evidence" value="ECO:0007669"/>
    <property type="project" value="TreeGrafter"/>
</dbReference>
<dbReference type="Gene3D" id="4.10.430.10">
    <property type="entry name" value="Histone-like protein H-NS, C-terminal domain"/>
    <property type="match status" value="1"/>
</dbReference>
<keyword evidence="9" id="KW-1185">Reference proteome</keyword>
<dbReference type="Proteomes" id="UP000051887">
    <property type="component" value="Unassembled WGS sequence"/>
</dbReference>
<evidence type="ECO:0000256" key="2">
    <source>
        <dbReference type="ARBA" id="ARBA00010610"/>
    </source>
</evidence>
<comment type="subcellular location">
    <subcellularLocation>
        <location evidence="1">Cytoplasm</location>
        <location evidence="1">Nucleoid</location>
    </subcellularLocation>
</comment>
<dbReference type="InterPro" id="IPR037150">
    <property type="entry name" value="H-NS_C_dom_sf"/>
</dbReference>
<feature type="domain" description="DNA-binding protein H-NS-like C-terminal" evidence="6">
    <location>
        <begin position="60"/>
        <end position="105"/>
    </location>
</feature>
<evidence type="ECO:0000313" key="9">
    <source>
        <dbReference type="Proteomes" id="UP000051086"/>
    </source>
</evidence>
<name>A0A0N7LWU6_9RHOB</name>
<evidence type="ECO:0000313" key="10">
    <source>
        <dbReference type="Proteomes" id="UP000051887"/>
    </source>
</evidence>
<keyword evidence="4" id="KW-0238">DNA-binding</keyword>
<evidence type="ECO:0000256" key="3">
    <source>
        <dbReference type="ARBA" id="ARBA00022490"/>
    </source>
</evidence>
<accession>A0A0N7LWU6</accession>
<dbReference type="PANTHER" id="PTHR38097">
    <property type="match status" value="1"/>
</dbReference>